<name>A0ABD3XH34_SINWO</name>
<keyword evidence="3" id="KW-1185">Reference proteome</keyword>
<dbReference type="Proteomes" id="UP001634394">
    <property type="component" value="Unassembled WGS sequence"/>
</dbReference>
<dbReference type="EMBL" id="JBJQND010000002">
    <property type="protein sequence ID" value="KAL3884260.1"/>
    <property type="molecule type" value="Genomic_DNA"/>
</dbReference>
<evidence type="ECO:0000313" key="2">
    <source>
        <dbReference type="EMBL" id="KAL3884260.1"/>
    </source>
</evidence>
<dbReference type="InterPro" id="IPR036179">
    <property type="entry name" value="Ig-like_dom_sf"/>
</dbReference>
<dbReference type="InterPro" id="IPR013783">
    <property type="entry name" value="Ig-like_fold"/>
</dbReference>
<dbReference type="Gene3D" id="2.60.40.10">
    <property type="entry name" value="Immunoglobulins"/>
    <property type="match status" value="1"/>
</dbReference>
<accession>A0ABD3XH34</accession>
<protein>
    <submittedName>
        <fullName evidence="2">Uncharacterized protein</fullName>
    </submittedName>
</protein>
<keyword evidence="1" id="KW-0732">Signal</keyword>
<evidence type="ECO:0000313" key="3">
    <source>
        <dbReference type="Proteomes" id="UP001634394"/>
    </source>
</evidence>
<dbReference type="AlphaFoldDB" id="A0ABD3XH34"/>
<feature type="chain" id="PRO_5044865859" evidence="1">
    <location>
        <begin position="25"/>
        <end position="131"/>
    </location>
</feature>
<feature type="signal peptide" evidence="1">
    <location>
        <begin position="1"/>
        <end position="24"/>
    </location>
</feature>
<proteinExistence type="predicted"/>
<evidence type="ECO:0000256" key="1">
    <source>
        <dbReference type="SAM" id="SignalP"/>
    </source>
</evidence>
<reference evidence="2 3" key="1">
    <citation type="submission" date="2024-11" db="EMBL/GenBank/DDBJ databases">
        <title>Chromosome-level genome assembly of the freshwater bivalve Anodonta woodiana.</title>
        <authorList>
            <person name="Chen X."/>
        </authorList>
    </citation>
    <scope>NUCLEOTIDE SEQUENCE [LARGE SCALE GENOMIC DNA]</scope>
    <source>
        <strain evidence="2">MN2024</strain>
        <tissue evidence="2">Gills</tissue>
    </source>
</reference>
<organism evidence="2 3">
    <name type="scientific">Sinanodonta woodiana</name>
    <name type="common">Chinese pond mussel</name>
    <name type="synonym">Anodonta woodiana</name>
    <dbReference type="NCBI Taxonomy" id="1069815"/>
    <lineage>
        <taxon>Eukaryota</taxon>
        <taxon>Metazoa</taxon>
        <taxon>Spiralia</taxon>
        <taxon>Lophotrochozoa</taxon>
        <taxon>Mollusca</taxon>
        <taxon>Bivalvia</taxon>
        <taxon>Autobranchia</taxon>
        <taxon>Heteroconchia</taxon>
        <taxon>Palaeoheterodonta</taxon>
        <taxon>Unionida</taxon>
        <taxon>Unionoidea</taxon>
        <taxon>Unionidae</taxon>
        <taxon>Unioninae</taxon>
        <taxon>Sinanodonta</taxon>
    </lineage>
</organism>
<gene>
    <name evidence="2" type="ORF">ACJMK2_024411</name>
</gene>
<dbReference type="SUPFAM" id="SSF48726">
    <property type="entry name" value="Immunoglobulin"/>
    <property type="match status" value="1"/>
</dbReference>
<feature type="non-terminal residue" evidence="2">
    <location>
        <position position="131"/>
    </location>
</feature>
<sequence length="131" mass="14433">MTGNIVCIFFLVVGIECGSYGVQGSECCNAREPIIITGHTIYSVNFTWECALMLNESIVGMEWLKDDKCIATAFNGTSTPCEGYYGRVALFERYGISISNVSRKDSGNYTVVILLAGNLHQYVPCHPTYLP</sequence>
<comment type="caution">
    <text evidence="2">The sequence shown here is derived from an EMBL/GenBank/DDBJ whole genome shotgun (WGS) entry which is preliminary data.</text>
</comment>